<comment type="catalytic activity">
    <reaction evidence="6">
        <text>orotidine 5'-phosphate + H(+) = UMP + CO2</text>
        <dbReference type="Rhea" id="RHEA:11596"/>
        <dbReference type="ChEBI" id="CHEBI:15378"/>
        <dbReference type="ChEBI" id="CHEBI:16526"/>
        <dbReference type="ChEBI" id="CHEBI:57538"/>
        <dbReference type="ChEBI" id="CHEBI:57865"/>
        <dbReference type="EC" id="4.1.1.23"/>
    </reaction>
</comment>
<dbReference type="EMBL" id="BHZE01000005">
    <property type="protein sequence ID" value="GCD77275.1"/>
    <property type="molecule type" value="Genomic_DNA"/>
</dbReference>
<name>A0A401XJR3_9FLAO</name>
<comment type="pathway">
    <text evidence="1">Pyrimidine metabolism; UMP biosynthesis via de novo pathway; UMP from orotate: step 2/2.</text>
</comment>
<keyword evidence="4" id="KW-0665">Pyrimidine biosynthesis</keyword>
<dbReference type="EC" id="4.1.1.23" evidence="7"/>
<dbReference type="Pfam" id="PF00215">
    <property type="entry name" value="OMPdecase"/>
    <property type="match status" value="1"/>
</dbReference>
<dbReference type="InterPro" id="IPR011995">
    <property type="entry name" value="OMPdecase_type-2"/>
</dbReference>
<evidence type="ECO:0000256" key="1">
    <source>
        <dbReference type="ARBA" id="ARBA00004861"/>
    </source>
</evidence>
<reference evidence="9 10" key="1">
    <citation type="submission" date="2018-11" db="EMBL/GenBank/DDBJ databases">
        <title>Schleiferia aggregans sp. nov., a moderately thermophilic heterotrophic bacterium isolated from microbial mats at a terrestrial hot spring.</title>
        <authorList>
            <person name="Iino T."/>
            <person name="Ohkuma M."/>
            <person name="Haruta S."/>
        </authorList>
    </citation>
    <scope>NUCLEOTIDE SEQUENCE [LARGE SCALE GENOMIC DNA]</scope>
    <source>
        <strain evidence="9 10">LA</strain>
    </source>
</reference>
<evidence type="ECO:0000256" key="4">
    <source>
        <dbReference type="ARBA" id="ARBA00022975"/>
    </source>
</evidence>
<dbReference type="PROSITE" id="PS00156">
    <property type="entry name" value="OMPDECASE"/>
    <property type="match status" value="1"/>
</dbReference>
<keyword evidence="10" id="KW-1185">Reference proteome</keyword>
<keyword evidence="5" id="KW-0456">Lyase</keyword>
<evidence type="ECO:0000256" key="3">
    <source>
        <dbReference type="ARBA" id="ARBA00022793"/>
    </source>
</evidence>
<proteinExistence type="inferred from homology"/>
<dbReference type="CDD" id="cd04725">
    <property type="entry name" value="OMP_decarboxylase_like"/>
    <property type="match status" value="1"/>
</dbReference>
<dbReference type="GO" id="GO:0004590">
    <property type="term" value="F:orotidine-5'-phosphate decarboxylase activity"/>
    <property type="evidence" value="ECO:0007669"/>
    <property type="project" value="UniProtKB-UniRule"/>
</dbReference>
<protein>
    <recommendedName>
        <fullName evidence="7">Orotidine-5'-phosphate decarboxylase</fullName>
        <ecNumber evidence="7">4.1.1.23</ecNumber>
    </recommendedName>
</protein>
<dbReference type="PANTHER" id="PTHR43375">
    <property type="entry name" value="OROTIDINE 5'-PHOSPHATE DECARBOXYLASE"/>
    <property type="match status" value="1"/>
</dbReference>
<dbReference type="Proteomes" id="UP000286715">
    <property type="component" value="Unassembled WGS sequence"/>
</dbReference>
<comment type="caution">
    <text evidence="9">The sequence shown here is derived from an EMBL/GenBank/DDBJ whole genome shotgun (WGS) entry which is preliminary data.</text>
</comment>
<comment type="similarity">
    <text evidence="2">Belongs to the OMP decarboxylase family. Type 2 subfamily.</text>
</comment>
<dbReference type="GO" id="GO:0006207">
    <property type="term" value="P:'de novo' pyrimidine nucleobase biosynthetic process"/>
    <property type="evidence" value="ECO:0007669"/>
    <property type="project" value="InterPro"/>
</dbReference>
<dbReference type="InterPro" id="IPR013785">
    <property type="entry name" value="Aldolase_TIM"/>
</dbReference>
<dbReference type="Gene3D" id="3.20.20.70">
    <property type="entry name" value="Aldolase class I"/>
    <property type="match status" value="1"/>
</dbReference>
<dbReference type="SMART" id="SM00934">
    <property type="entry name" value="OMPdecase"/>
    <property type="match status" value="1"/>
</dbReference>
<evidence type="ECO:0000256" key="5">
    <source>
        <dbReference type="ARBA" id="ARBA00023239"/>
    </source>
</evidence>
<feature type="domain" description="Orotidine 5'-phosphate decarboxylase" evidence="8">
    <location>
        <begin position="17"/>
        <end position="257"/>
    </location>
</feature>
<evidence type="ECO:0000256" key="7">
    <source>
        <dbReference type="NCBIfam" id="TIGR02127"/>
    </source>
</evidence>
<dbReference type="NCBIfam" id="TIGR02127">
    <property type="entry name" value="pyrF_sub2"/>
    <property type="match status" value="1"/>
</dbReference>
<evidence type="ECO:0000259" key="8">
    <source>
        <dbReference type="SMART" id="SM00934"/>
    </source>
</evidence>
<organism evidence="9 10">
    <name type="scientific">Thermaurantimonas aggregans</name>
    <dbReference type="NCBI Taxonomy" id="2173829"/>
    <lineage>
        <taxon>Bacteria</taxon>
        <taxon>Pseudomonadati</taxon>
        <taxon>Bacteroidota</taxon>
        <taxon>Flavobacteriia</taxon>
        <taxon>Flavobacteriales</taxon>
        <taxon>Schleiferiaceae</taxon>
        <taxon>Thermaurantimonas</taxon>
    </lineage>
</organism>
<dbReference type="InterPro" id="IPR018089">
    <property type="entry name" value="OMPdecase_AS"/>
</dbReference>
<dbReference type="InterPro" id="IPR011060">
    <property type="entry name" value="RibuloseP-bd_barrel"/>
</dbReference>
<dbReference type="UniPathway" id="UPA00070">
    <property type="reaction ID" value="UER00120"/>
</dbReference>
<evidence type="ECO:0000256" key="2">
    <source>
        <dbReference type="ARBA" id="ARBA00008847"/>
    </source>
</evidence>
<dbReference type="OrthoDB" id="9808470at2"/>
<evidence type="ECO:0000313" key="10">
    <source>
        <dbReference type="Proteomes" id="UP000286715"/>
    </source>
</evidence>
<gene>
    <name evidence="9" type="primary">pyrF</name>
    <name evidence="9" type="ORF">JCM31826_07570</name>
</gene>
<dbReference type="RefSeq" id="WP_124397334.1">
    <property type="nucleotide sequence ID" value="NZ_BHZE01000005.1"/>
</dbReference>
<dbReference type="GO" id="GO:0044205">
    <property type="term" value="P:'de novo' UMP biosynthetic process"/>
    <property type="evidence" value="ECO:0007669"/>
    <property type="project" value="UniProtKB-UniPathway"/>
</dbReference>
<dbReference type="InterPro" id="IPR001754">
    <property type="entry name" value="OMPdeCOase_dom"/>
</dbReference>
<sequence>MFSKESLDNLILSKRTVLCVGLDTDPAKIPAHITGTTKQKVMEFNTSIIKATHKYCVAYKINVAFYEALGMEGWQILFHTAEYIKSHYPQHFLIADAKRGDIGNTAERYAKAFYDEMPFDAITLSPYMGIDTVAPFIRRGKFAIVLALTSNTGASDFQLQPMDDGKPLYQKVIEKFSEKFGRDEIMFVTGATHSPMLKSVRSLVPDYYLLIPGVGAQGADYLTTLSNALNASGAGVLINSSREILYASSNDDFEEAAAAAASKYEF</sequence>
<dbReference type="AlphaFoldDB" id="A0A401XJR3"/>
<accession>A0A401XJR3</accession>
<keyword evidence="3" id="KW-0210">Decarboxylase</keyword>
<dbReference type="PANTHER" id="PTHR43375:SF1">
    <property type="entry name" value="OROTIDINE 5'-PHOSPHATE DECARBOXYLASE"/>
    <property type="match status" value="1"/>
</dbReference>
<evidence type="ECO:0000313" key="9">
    <source>
        <dbReference type="EMBL" id="GCD77275.1"/>
    </source>
</evidence>
<dbReference type="SUPFAM" id="SSF51366">
    <property type="entry name" value="Ribulose-phoshate binding barrel"/>
    <property type="match status" value="1"/>
</dbReference>
<evidence type="ECO:0000256" key="6">
    <source>
        <dbReference type="ARBA" id="ARBA00049157"/>
    </source>
</evidence>